<dbReference type="EMBL" id="PHNJ01000013">
    <property type="protein sequence ID" value="TYL36939.1"/>
    <property type="molecule type" value="Genomic_DNA"/>
</dbReference>
<dbReference type="AlphaFoldDB" id="A0A8J8TQQ4"/>
<keyword evidence="3" id="KW-1185">Reference proteome</keyword>
<comment type="caution">
    <text evidence="2">The sequence shown here is derived from an EMBL/GenBank/DDBJ whole genome shotgun (WGS) entry which is preliminary data.</text>
</comment>
<feature type="region of interest" description="Disordered" evidence="1">
    <location>
        <begin position="39"/>
        <end position="87"/>
    </location>
</feature>
<dbReference type="Proteomes" id="UP000766904">
    <property type="component" value="Unassembled WGS sequence"/>
</dbReference>
<reference evidence="2" key="1">
    <citation type="submission" date="2017-11" db="EMBL/GenBank/DDBJ databases">
        <authorList>
            <person name="Kajale S.C."/>
            <person name="Sharma A."/>
        </authorList>
    </citation>
    <scope>NUCLEOTIDE SEQUENCE</scope>
    <source>
        <strain evidence="2">LS1_42</strain>
    </source>
</reference>
<protein>
    <submittedName>
        <fullName evidence="2">Uncharacterized protein</fullName>
    </submittedName>
</protein>
<feature type="compositionally biased region" description="Pro residues" evidence="1">
    <location>
        <begin position="41"/>
        <end position="55"/>
    </location>
</feature>
<gene>
    <name evidence="2" type="ORF">CV102_19480</name>
</gene>
<evidence type="ECO:0000313" key="2">
    <source>
        <dbReference type="EMBL" id="TYL36939.1"/>
    </source>
</evidence>
<proteinExistence type="predicted"/>
<evidence type="ECO:0000313" key="3">
    <source>
        <dbReference type="Proteomes" id="UP000766904"/>
    </source>
</evidence>
<evidence type="ECO:0000256" key="1">
    <source>
        <dbReference type="SAM" id="MobiDB-lite"/>
    </source>
</evidence>
<organism evidence="2 3">
    <name type="scientific">Natronococcus pandeyae</name>
    <dbReference type="NCBI Taxonomy" id="2055836"/>
    <lineage>
        <taxon>Archaea</taxon>
        <taxon>Methanobacteriati</taxon>
        <taxon>Methanobacteriota</taxon>
        <taxon>Stenosarchaea group</taxon>
        <taxon>Halobacteria</taxon>
        <taxon>Halobacteriales</taxon>
        <taxon>Natrialbaceae</taxon>
        <taxon>Natronococcus</taxon>
    </lineage>
</organism>
<name>A0A8J8TQQ4_9EURY</name>
<accession>A0A8J8TQQ4</accession>
<sequence length="121" mass="13454">MVAWECPTKPREASGLDPEAVHSPATVFARFAVCRSTAPADWPPSRRPTARPPAPASVANASTASRGRNRLRRHRPRMPVRRIKPVNDRSVIDATSVRRPEQLCSWFEVDSEGICAESPRE</sequence>
<feature type="compositionally biased region" description="Basic residues" evidence="1">
    <location>
        <begin position="67"/>
        <end position="84"/>
    </location>
</feature>